<accession>A0A1J4JUE8</accession>
<dbReference type="SMART" id="SM00671">
    <property type="entry name" value="SEL1"/>
    <property type="match status" value="3"/>
</dbReference>
<proteinExistence type="predicted"/>
<keyword evidence="3" id="KW-1185">Reference proteome</keyword>
<dbReference type="SUPFAM" id="SSF49764">
    <property type="entry name" value="HSP20-like chaperones"/>
    <property type="match status" value="1"/>
</dbReference>
<organism evidence="2 3">
    <name type="scientific">Tritrichomonas foetus</name>
    <dbReference type="NCBI Taxonomy" id="1144522"/>
    <lineage>
        <taxon>Eukaryota</taxon>
        <taxon>Metamonada</taxon>
        <taxon>Parabasalia</taxon>
        <taxon>Tritrichomonadida</taxon>
        <taxon>Tritrichomonadidae</taxon>
        <taxon>Tritrichomonas</taxon>
    </lineage>
</organism>
<keyword evidence="1" id="KW-0472">Membrane</keyword>
<protein>
    <recommendedName>
        <fullName evidence="4">CS domain-containing protein</fullName>
    </recommendedName>
</protein>
<keyword evidence="1" id="KW-0812">Transmembrane</keyword>
<dbReference type="VEuPathDB" id="TrichDB:TRFO_29961"/>
<keyword evidence="1" id="KW-1133">Transmembrane helix</keyword>
<name>A0A1J4JUE8_9EUKA</name>
<evidence type="ECO:0008006" key="4">
    <source>
        <dbReference type="Google" id="ProtNLM"/>
    </source>
</evidence>
<dbReference type="OrthoDB" id="2384430at2759"/>
<dbReference type="GeneID" id="94841782"/>
<dbReference type="SUPFAM" id="SSF81901">
    <property type="entry name" value="HCP-like"/>
    <property type="match status" value="1"/>
</dbReference>
<dbReference type="RefSeq" id="XP_068355911.1">
    <property type="nucleotide sequence ID" value="XM_068507078.1"/>
</dbReference>
<dbReference type="InterPro" id="IPR006597">
    <property type="entry name" value="Sel1-like"/>
</dbReference>
<dbReference type="InterPro" id="IPR008978">
    <property type="entry name" value="HSP20-like_chaperone"/>
</dbReference>
<comment type="caution">
    <text evidence="2">The sequence shown here is derived from an EMBL/GenBank/DDBJ whole genome shotgun (WGS) entry which is preliminary data.</text>
</comment>
<dbReference type="EMBL" id="MLAK01000852">
    <property type="protein sequence ID" value="OHT02775.1"/>
    <property type="molecule type" value="Genomic_DNA"/>
</dbReference>
<sequence>MLVQRNLFSKEAEEPIPQNYFNLLDNHLQTIQPTEKPFSPNMLPASSVYDGYKWDQSENEIIITFASKVPIDESSIVIDETSITSPFLNGNFFDKVENPDISIEEQNVKITLTVSKYFPILIKSGENMDQYSLFFLAAFSNKVGQIECFEKLLLKASMMNSTMAMSTLAVHYYQQEQHEKAIYWFYQFGRESDEFFPFVTISEILMIINPSLHAHLVENILVTVANKYPTAFTMLAQLHLDTIPGFNSSKELAAQYLEFAVENFHDVNAQRVLAQLYILGKGVQKDHQRGVQLLLESGLSHAQIERLVYMLQNSKEKDEEKDADEGKEKEPIADVVADYAITAAVVAGMVAIGVFAYNFIKRRK</sequence>
<dbReference type="InterPro" id="IPR011990">
    <property type="entry name" value="TPR-like_helical_dom_sf"/>
</dbReference>
<gene>
    <name evidence="2" type="ORF">TRFO_29961</name>
</gene>
<evidence type="ECO:0000256" key="1">
    <source>
        <dbReference type="SAM" id="Phobius"/>
    </source>
</evidence>
<feature type="transmembrane region" description="Helical" evidence="1">
    <location>
        <begin position="339"/>
        <end position="360"/>
    </location>
</feature>
<dbReference type="AlphaFoldDB" id="A0A1J4JUE8"/>
<reference evidence="2" key="1">
    <citation type="submission" date="2016-10" db="EMBL/GenBank/DDBJ databases">
        <authorList>
            <person name="Benchimol M."/>
            <person name="Almeida L.G."/>
            <person name="Vasconcelos A.T."/>
            <person name="Perreira-Neves A."/>
            <person name="Rosa I.A."/>
            <person name="Tasca T."/>
            <person name="Bogo M.R."/>
            <person name="de Souza W."/>
        </authorList>
    </citation>
    <scope>NUCLEOTIDE SEQUENCE [LARGE SCALE GENOMIC DNA]</scope>
    <source>
        <strain evidence="2">K</strain>
    </source>
</reference>
<evidence type="ECO:0000313" key="3">
    <source>
        <dbReference type="Proteomes" id="UP000179807"/>
    </source>
</evidence>
<dbReference type="Gene3D" id="1.25.40.10">
    <property type="entry name" value="Tetratricopeptide repeat domain"/>
    <property type="match status" value="1"/>
</dbReference>
<dbReference type="Proteomes" id="UP000179807">
    <property type="component" value="Unassembled WGS sequence"/>
</dbReference>
<evidence type="ECO:0000313" key="2">
    <source>
        <dbReference type="EMBL" id="OHT02775.1"/>
    </source>
</evidence>